<dbReference type="HOGENOM" id="CLU_308359_0_0_1"/>
<dbReference type="OrthoDB" id="3641074at2759"/>
<name>M2Y240_DOTSN</name>
<dbReference type="eggNOG" id="ENOG502S0T3">
    <property type="taxonomic scope" value="Eukaryota"/>
</dbReference>
<keyword evidence="1" id="KW-0732">Signal</keyword>
<dbReference type="EMBL" id="KB446545">
    <property type="protein sequence ID" value="EME39369.1"/>
    <property type="molecule type" value="Genomic_DNA"/>
</dbReference>
<evidence type="ECO:0000313" key="2">
    <source>
        <dbReference type="EMBL" id="EME39369.1"/>
    </source>
</evidence>
<keyword evidence="3" id="KW-1185">Reference proteome</keyword>
<evidence type="ECO:0000256" key="1">
    <source>
        <dbReference type="SAM" id="SignalP"/>
    </source>
</evidence>
<dbReference type="Proteomes" id="UP000016933">
    <property type="component" value="Unassembled WGS sequence"/>
</dbReference>
<dbReference type="AlphaFoldDB" id="M2Y240"/>
<sequence length="957" mass="101762">MKVTLQTILLVGTATMALARPEPEAKKAKGVLTRCTVPGLACGKRTADPSPEAKEAKGVLTRCTVPGLACGKRTADPLFRCTAPGIACGKREADAFAIPGISETRDAEADAEALQARGLDRCSAPGIGCEKRDAEAGQSGFCGLPGEACSRAKRSALAIADAFAEADPDSTGLCGVDGQACARARRSINEVGIAAEHVYNTVSAAEKRYVSYHTFDEKTKRWEPPSCGVRGFSCAKARDQLMWEHKRYAEAKKAKGVLTRCTVPGLACGKRELEEASLLGSLEQREAEAEASPDGFLFRCTAPGIACAKREADAEPKKAKGVLTRCTVPGLACGKREAEPLATKAKGVLTRCTVPGLACGKRDAEADPKKAKGVLTRCTVPGLACGRKRDAEAAAEAKKAKGVLTRCTVPGLACGKREAEAEAKKAKGVLTRCTVPGLACGKRDLETEHALEARCGVRGYSCPLARDVVDQDSEFAERDAAAEPKGLPKKYVVYKVPRVIKKVPLRKGGSLLYRCTVPGFACGKRDYEADGFEKVAEYDHEDEPTELESRDPKKAKGVLTRCTVPGLACGKRDLEADGWEAIDERDLTDFYNVEAHEAKKAKGVLTRCTVPGLACGKREAEAAATKAKGVLTRCTVPGLACGKREAEAAAYAEAKKAKGVLTRCTVPGLACGKRDVNAEIIARGAMIRGEESLLDAGTEALAKRCGVAGMSCTRDYDDETHIDHNDDQNGYCGVNGEDCATTLRRNAEPTKAKGVLTRCTVPGLACGKRAAEAEAEAEADPKKAKGVLTRCTVPGLACGKRETEAEAEAGKAKGVLTRCTVPGLACGKRELMARDDIAEEDVVNSITASDPEYFTNECNKQGGECHAIQKAHRMFMEAKREAEQAAAHGTDLVARAGFCDTHDCTFATRRWIEEAANNADDAFDEYEHCHAEDGDCTNVKRALDELEETLEAAVKAL</sequence>
<proteinExistence type="predicted"/>
<gene>
    <name evidence="2" type="ORF">DOTSEDRAFT_56778</name>
</gene>
<organism evidence="2 3">
    <name type="scientific">Dothistroma septosporum (strain NZE10 / CBS 128990)</name>
    <name type="common">Red band needle blight fungus</name>
    <name type="synonym">Mycosphaerella pini</name>
    <dbReference type="NCBI Taxonomy" id="675120"/>
    <lineage>
        <taxon>Eukaryota</taxon>
        <taxon>Fungi</taxon>
        <taxon>Dikarya</taxon>
        <taxon>Ascomycota</taxon>
        <taxon>Pezizomycotina</taxon>
        <taxon>Dothideomycetes</taxon>
        <taxon>Dothideomycetidae</taxon>
        <taxon>Mycosphaerellales</taxon>
        <taxon>Mycosphaerellaceae</taxon>
        <taxon>Dothistroma</taxon>
    </lineage>
</organism>
<reference evidence="2 3" key="2">
    <citation type="journal article" date="2012" name="PLoS Pathog.">
        <title>Diverse lifestyles and strategies of plant pathogenesis encoded in the genomes of eighteen Dothideomycetes fungi.</title>
        <authorList>
            <person name="Ohm R.A."/>
            <person name="Feau N."/>
            <person name="Henrissat B."/>
            <person name="Schoch C.L."/>
            <person name="Horwitz B.A."/>
            <person name="Barry K.W."/>
            <person name="Condon B.J."/>
            <person name="Copeland A.C."/>
            <person name="Dhillon B."/>
            <person name="Glaser F."/>
            <person name="Hesse C.N."/>
            <person name="Kosti I."/>
            <person name="LaButti K."/>
            <person name="Lindquist E.A."/>
            <person name="Lucas S."/>
            <person name="Salamov A.A."/>
            <person name="Bradshaw R.E."/>
            <person name="Ciuffetti L."/>
            <person name="Hamelin R.C."/>
            <person name="Kema G.H.J."/>
            <person name="Lawrence C."/>
            <person name="Scott J.A."/>
            <person name="Spatafora J.W."/>
            <person name="Turgeon B.G."/>
            <person name="de Wit P.J.G.M."/>
            <person name="Zhong S."/>
            <person name="Goodwin S.B."/>
            <person name="Grigoriev I.V."/>
        </authorList>
    </citation>
    <scope>NUCLEOTIDE SEQUENCE [LARGE SCALE GENOMIC DNA]</scope>
    <source>
        <strain evidence="3">NZE10 / CBS 128990</strain>
    </source>
</reference>
<evidence type="ECO:0000313" key="3">
    <source>
        <dbReference type="Proteomes" id="UP000016933"/>
    </source>
</evidence>
<feature type="chain" id="PRO_5004029193" evidence="1">
    <location>
        <begin position="20"/>
        <end position="957"/>
    </location>
</feature>
<accession>M2Y240</accession>
<dbReference type="OMA" id="CTAPGIA"/>
<protein>
    <submittedName>
        <fullName evidence="2">Uncharacterized protein</fullName>
    </submittedName>
</protein>
<feature type="signal peptide" evidence="1">
    <location>
        <begin position="1"/>
        <end position="19"/>
    </location>
</feature>
<reference evidence="3" key="1">
    <citation type="journal article" date="2012" name="PLoS Genet.">
        <title>The genomes of the fungal plant pathogens Cladosporium fulvum and Dothistroma septosporum reveal adaptation to different hosts and lifestyles but also signatures of common ancestry.</title>
        <authorList>
            <person name="de Wit P.J.G.M."/>
            <person name="van der Burgt A."/>
            <person name="Oekmen B."/>
            <person name="Stergiopoulos I."/>
            <person name="Abd-Elsalam K.A."/>
            <person name="Aerts A.L."/>
            <person name="Bahkali A.H."/>
            <person name="Beenen H.G."/>
            <person name="Chettri P."/>
            <person name="Cox M.P."/>
            <person name="Datema E."/>
            <person name="de Vries R.P."/>
            <person name="Dhillon B."/>
            <person name="Ganley A.R."/>
            <person name="Griffiths S.A."/>
            <person name="Guo Y."/>
            <person name="Hamelin R.C."/>
            <person name="Henrissat B."/>
            <person name="Kabir M.S."/>
            <person name="Jashni M.K."/>
            <person name="Kema G."/>
            <person name="Klaubauf S."/>
            <person name="Lapidus A."/>
            <person name="Levasseur A."/>
            <person name="Lindquist E."/>
            <person name="Mehrabi R."/>
            <person name="Ohm R.A."/>
            <person name="Owen T.J."/>
            <person name="Salamov A."/>
            <person name="Schwelm A."/>
            <person name="Schijlen E."/>
            <person name="Sun H."/>
            <person name="van den Burg H.A."/>
            <person name="van Ham R.C.H.J."/>
            <person name="Zhang S."/>
            <person name="Goodwin S.B."/>
            <person name="Grigoriev I.V."/>
            <person name="Collemare J."/>
            <person name="Bradshaw R.E."/>
        </authorList>
    </citation>
    <scope>NUCLEOTIDE SEQUENCE [LARGE SCALE GENOMIC DNA]</scope>
    <source>
        <strain evidence="3">NZE10 / CBS 128990</strain>
    </source>
</reference>